<evidence type="ECO:0000256" key="1">
    <source>
        <dbReference type="SAM" id="MobiDB-lite"/>
    </source>
</evidence>
<sequence length="237" mass="26196">MQLGILQVMTMVIGFVYIATASQAGERSFLLWKFRRSIDYDSGSHEEVPSASGLLALPQHRESLTSENSANKRQAANAENNALNSENQLKTGPSPESLRFYLKPSTDVGANGRGKYPDPIFSCWVDSNIKPPYSSTWRKPTSGHLQVGPSQIAGTPGYDTSSQTASALIYPHEITSQLSSAILNASPEAPYVPETVVKEAPIWLSKTQELEKQGKIMIYWFPFSHTQSEYPDFHSKL</sequence>
<organism evidence="2 3">
    <name type="scientific">Puccinia coronata f. sp. avenae</name>
    <dbReference type="NCBI Taxonomy" id="200324"/>
    <lineage>
        <taxon>Eukaryota</taxon>
        <taxon>Fungi</taxon>
        <taxon>Dikarya</taxon>
        <taxon>Basidiomycota</taxon>
        <taxon>Pucciniomycotina</taxon>
        <taxon>Pucciniomycetes</taxon>
        <taxon>Pucciniales</taxon>
        <taxon>Pucciniaceae</taxon>
        <taxon>Puccinia</taxon>
    </lineage>
</organism>
<name>A0A2N5S408_9BASI</name>
<comment type="caution">
    <text evidence="2">The sequence shown here is derived from an EMBL/GenBank/DDBJ whole genome shotgun (WGS) entry which is preliminary data.</text>
</comment>
<accession>A0A2N5S408</accession>
<dbReference type="AlphaFoldDB" id="A0A2N5S408"/>
<evidence type="ECO:0000313" key="2">
    <source>
        <dbReference type="EMBL" id="PLW07941.1"/>
    </source>
</evidence>
<dbReference type="Proteomes" id="UP000235392">
    <property type="component" value="Unassembled WGS sequence"/>
</dbReference>
<feature type="compositionally biased region" description="Low complexity" evidence="1">
    <location>
        <begin position="74"/>
        <end position="89"/>
    </location>
</feature>
<proteinExistence type="predicted"/>
<feature type="region of interest" description="Disordered" evidence="1">
    <location>
        <begin position="62"/>
        <end position="96"/>
    </location>
</feature>
<protein>
    <submittedName>
        <fullName evidence="2">Uncharacterized protein</fullName>
    </submittedName>
</protein>
<evidence type="ECO:0000313" key="3">
    <source>
        <dbReference type="Proteomes" id="UP000235392"/>
    </source>
</evidence>
<dbReference type="EMBL" id="PGCI01001095">
    <property type="protein sequence ID" value="PLW07941.1"/>
    <property type="molecule type" value="Genomic_DNA"/>
</dbReference>
<reference evidence="2 3" key="1">
    <citation type="submission" date="2017-11" db="EMBL/GenBank/DDBJ databases">
        <title>De novo assembly and phasing of dikaryotic genomes from two isolates of Puccinia coronata f. sp. avenae, the causal agent of oat crown rust.</title>
        <authorList>
            <person name="Miller M.E."/>
            <person name="Zhang Y."/>
            <person name="Omidvar V."/>
            <person name="Sperschneider J."/>
            <person name="Schwessinger B."/>
            <person name="Raley C."/>
            <person name="Palmer J.M."/>
            <person name="Garnica D."/>
            <person name="Upadhyaya N."/>
            <person name="Rathjen J."/>
            <person name="Taylor J.M."/>
            <person name="Park R.F."/>
            <person name="Dodds P.N."/>
            <person name="Hirsch C.D."/>
            <person name="Kianian S.F."/>
            <person name="Figueroa M."/>
        </authorList>
    </citation>
    <scope>NUCLEOTIDE SEQUENCE [LARGE SCALE GENOMIC DNA]</scope>
    <source>
        <strain evidence="2">12SD80</strain>
    </source>
</reference>
<gene>
    <name evidence="2" type="ORF">PCASD_24004</name>
</gene>